<protein>
    <submittedName>
        <fullName evidence="3">Potassium channel family protein</fullName>
    </submittedName>
</protein>
<evidence type="ECO:0000256" key="1">
    <source>
        <dbReference type="SAM" id="Phobius"/>
    </source>
</evidence>
<keyword evidence="1" id="KW-0812">Transmembrane</keyword>
<gene>
    <name evidence="3" type="ORF">ACFQDO_06930</name>
</gene>
<keyword evidence="1" id="KW-0472">Membrane</keyword>
<dbReference type="GO" id="GO:0034220">
    <property type="term" value="P:monoatomic ion transmembrane transport"/>
    <property type="evidence" value="ECO:0007669"/>
    <property type="project" value="UniProtKB-KW"/>
</dbReference>
<dbReference type="Gene3D" id="1.10.287.70">
    <property type="match status" value="1"/>
</dbReference>
<proteinExistence type="predicted"/>
<keyword evidence="3" id="KW-0813">Transport</keyword>
<feature type="transmembrane region" description="Helical" evidence="1">
    <location>
        <begin position="81"/>
        <end position="102"/>
    </location>
</feature>
<feature type="transmembrane region" description="Helical" evidence="1">
    <location>
        <begin position="21"/>
        <end position="37"/>
    </location>
</feature>
<reference evidence="4" key="1">
    <citation type="journal article" date="2019" name="Int. J. Syst. Evol. Microbiol.">
        <title>The Global Catalogue of Microorganisms (GCM) 10K type strain sequencing project: providing services to taxonomists for standard genome sequencing and annotation.</title>
        <authorList>
            <consortium name="The Broad Institute Genomics Platform"/>
            <consortium name="The Broad Institute Genome Sequencing Center for Infectious Disease"/>
            <person name="Wu L."/>
            <person name="Ma J."/>
        </authorList>
    </citation>
    <scope>NUCLEOTIDE SEQUENCE [LARGE SCALE GENOMIC DNA]</scope>
    <source>
        <strain evidence="4">KACC 14249</strain>
    </source>
</reference>
<keyword evidence="1" id="KW-1133">Transmembrane helix</keyword>
<name>A0ABW1JDI0_9ACTN</name>
<keyword evidence="4" id="KW-1185">Reference proteome</keyword>
<sequence>MSVAPPPALPPAERRRLIVRGLLRALAATTVLLALYFRGPFTQVQRMPVGLALGFALLALLLVSGWQLRAITRDAHPAVRAIEALAVTVPLFLLLFAASYFVLAQDDPSNFNTPGLTRVDSLYFTITTFATVGFGDIAATSENARLLVSSQIILDLLVLGLGIRVFTGAVQRARRRQDP</sequence>
<evidence type="ECO:0000313" key="4">
    <source>
        <dbReference type="Proteomes" id="UP001596189"/>
    </source>
</evidence>
<keyword evidence="3" id="KW-0406">Ion transport</keyword>
<organism evidence="3 4">
    <name type="scientific">Angustibacter luteus</name>
    <dbReference type="NCBI Taxonomy" id="658456"/>
    <lineage>
        <taxon>Bacteria</taxon>
        <taxon>Bacillati</taxon>
        <taxon>Actinomycetota</taxon>
        <taxon>Actinomycetes</taxon>
        <taxon>Kineosporiales</taxon>
        <taxon>Kineosporiaceae</taxon>
    </lineage>
</organism>
<comment type="caution">
    <text evidence="3">The sequence shown here is derived from an EMBL/GenBank/DDBJ whole genome shotgun (WGS) entry which is preliminary data.</text>
</comment>
<dbReference type="SUPFAM" id="SSF81324">
    <property type="entry name" value="Voltage-gated potassium channels"/>
    <property type="match status" value="1"/>
</dbReference>
<dbReference type="RefSeq" id="WP_345718334.1">
    <property type="nucleotide sequence ID" value="NZ_BAABFP010000008.1"/>
</dbReference>
<feature type="transmembrane region" description="Helical" evidence="1">
    <location>
        <begin position="152"/>
        <end position="170"/>
    </location>
</feature>
<accession>A0ABW1JDI0</accession>
<feature type="transmembrane region" description="Helical" evidence="1">
    <location>
        <begin position="49"/>
        <end position="69"/>
    </location>
</feature>
<feature type="domain" description="Potassium channel" evidence="2">
    <location>
        <begin position="91"/>
        <end position="170"/>
    </location>
</feature>
<keyword evidence="3" id="KW-0407">Ion channel</keyword>
<dbReference type="InterPro" id="IPR013099">
    <property type="entry name" value="K_chnl_dom"/>
</dbReference>
<dbReference type="Pfam" id="PF07885">
    <property type="entry name" value="Ion_trans_2"/>
    <property type="match status" value="1"/>
</dbReference>
<dbReference type="Proteomes" id="UP001596189">
    <property type="component" value="Unassembled WGS sequence"/>
</dbReference>
<dbReference type="EMBL" id="JBHSRD010000003">
    <property type="protein sequence ID" value="MFC6006863.1"/>
    <property type="molecule type" value="Genomic_DNA"/>
</dbReference>
<evidence type="ECO:0000259" key="2">
    <source>
        <dbReference type="Pfam" id="PF07885"/>
    </source>
</evidence>
<evidence type="ECO:0000313" key="3">
    <source>
        <dbReference type="EMBL" id="MFC6006863.1"/>
    </source>
</evidence>